<evidence type="ECO:0000259" key="1">
    <source>
        <dbReference type="Pfam" id="PF00931"/>
    </source>
</evidence>
<dbReference type="EMBL" id="CM027681">
    <property type="protein sequence ID" value="KAG0541387.1"/>
    <property type="molecule type" value="Genomic_DNA"/>
</dbReference>
<dbReference type="Proteomes" id="UP000807115">
    <property type="component" value="Chromosome 2"/>
</dbReference>
<dbReference type="InterPro" id="IPR027417">
    <property type="entry name" value="P-loop_NTPase"/>
</dbReference>
<sequence>MDTIISVVLGEVITRSIKFFISKSSKPKVSDVEDRLQRVLLRAQVIIDEATGRHITNQAMLQQLGMLRDAMYQGNYLFDISRYQSQDVEDTKDPVVSYSLSLCSVSSCRGISPSNRKTELLEQLQHAVDNLSSMILDVKELVGFLMSYPRLYRQPYSVHLLLSNCMFGRQMESHLVISFLLNTEPHGSEELEVLPIFGPCHVGKSTLVSHVCKDERVRDHFSEILLLSGHDFTNYDLLTLRKRCAVEHQKNVLNTNKDRRLLVVELDGDVHEDAWNKLFSSYKQWVPRHSKIIVTSRSGEVIKFGTTPPLHLKYLSHEAYWYFFKTLTFGCMDPKMQPRFAHVAMEIARLLSGSFICANYTASLLRNNFDIHFWCKVLTFLRQFIHENSSKFGRHPYDLISQNKPVRFWRMAIPSEDVVPYAPYQRSSHEEVPDITIQDVLYGNSKLHGKFEVLSWRSQIPPYYSYVLSCEIRKKKTAGTKRKRSKN</sequence>
<gene>
    <name evidence="2" type="ORF">BDA96_02G012300</name>
</gene>
<dbReference type="SUPFAM" id="SSF52540">
    <property type="entry name" value="P-loop containing nucleoside triphosphate hydrolases"/>
    <property type="match status" value="1"/>
</dbReference>
<proteinExistence type="predicted"/>
<dbReference type="Pfam" id="PF00931">
    <property type="entry name" value="NB-ARC"/>
    <property type="match status" value="1"/>
</dbReference>
<evidence type="ECO:0000313" key="3">
    <source>
        <dbReference type="Proteomes" id="UP000807115"/>
    </source>
</evidence>
<organism evidence="2 3">
    <name type="scientific">Sorghum bicolor</name>
    <name type="common">Sorghum</name>
    <name type="synonym">Sorghum vulgare</name>
    <dbReference type="NCBI Taxonomy" id="4558"/>
    <lineage>
        <taxon>Eukaryota</taxon>
        <taxon>Viridiplantae</taxon>
        <taxon>Streptophyta</taxon>
        <taxon>Embryophyta</taxon>
        <taxon>Tracheophyta</taxon>
        <taxon>Spermatophyta</taxon>
        <taxon>Magnoliopsida</taxon>
        <taxon>Liliopsida</taxon>
        <taxon>Poales</taxon>
        <taxon>Poaceae</taxon>
        <taxon>PACMAD clade</taxon>
        <taxon>Panicoideae</taxon>
        <taxon>Andropogonodae</taxon>
        <taxon>Andropogoneae</taxon>
        <taxon>Sorghinae</taxon>
        <taxon>Sorghum</taxon>
    </lineage>
</organism>
<comment type="caution">
    <text evidence="2">The sequence shown here is derived from an EMBL/GenBank/DDBJ whole genome shotgun (WGS) entry which is preliminary data.</text>
</comment>
<evidence type="ECO:0000313" key="2">
    <source>
        <dbReference type="EMBL" id="KAG0541387.1"/>
    </source>
</evidence>
<dbReference type="Gene3D" id="3.40.50.300">
    <property type="entry name" value="P-loop containing nucleotide triphosphate hydrolases"/>
    <property type="match status" value="1"/>
</dbReference>
<name>A0A921RM55_SORBI</name>
<dbReference type="PANTHER" id="PTHR33377">
    <property type="entry name" value="OS10G0134700 PROTEIN-RELATED"/>
    <property type="match status" value="1"/>
</dbReference>
<feature type="domain" description="NB-ARC" evidence="1">
    <location>
        <begin position="188"/>
        <end position="328"/>
    </location>
</feature>
<reference evidence="2" key="1">
    <citation type="journal article" date="2019" name="BMC Genomics">
        <title>A new reference genome for Sorghum bicolor reveals high levels of sequence similarity between sweet and grain genotypes: implications for the genetics of sugar metabolism.</title>
        <authorList>
            <person name="Cooper E.A."/>
            <person name="Brenton Z.W."/>
            <person name="Flinn B.S."/>
            <person name="Jenkins J."/>
            <person name="Shu S."/>
            <person name="Flowers D."/>
            <person name="Luo F."/>
            <person name="Wang Y."/>
            <person name="Xia P."/>
            <person name="Barry K."/>
            <person name="Daum C."/>
            <person name="Lipzen A."/>
            <person name="Yoshinaga Y."/>
            <person name="Schmutz J."/>
            <person name="Saski C."/>
            <person name="Vermerris W."/>
            <person name="Kresovich S."/>
        </authorList>
    </citation>
    <scope>NUCLEOTIDE SEQUENCE</scope>
</reference>
<accession>A0A921RM55</accession>
<dbReference type="GO" id="GO:0043531">
    <property type="term" value="F:ADP binding"/>
    <property type="evidence" value="ECO:0007669"/>
    <property type="project" value="InterPro"/>
</dbReference>
<dbReference type="InterPro" id="IPR002182">
    <property type="entry name" value="NB-ARC"/>
</dbReference>
<reference evidence="2" key="2">
    <citation type="submission" date="2020-10" db="EMBL/GenBank/DDBJ databases">
        <authorList>
            <person name="Cooper E.A."/>
            <person name="Brenton Z.W."/>
            <person name="Flinn B.S."/>
            <person name="Jenkins J."/>
            <person name="Shu S."/>
            <person name="Flowers D."/>
            <person name="Luo F."/>
            <person name="Wang Y."/>
            <person name="Xia P."/>
            <person name="Barry K."/>
            <person name="Daum C."/>
            <person name="Lipzen A."/>
            <person name="Yoshinaga Y."/>
            <person name="Schmutz J."/>
            <person name="Saski C."/>
            <person name="Vermerris W."/>
            <person name="Kresovich S."/>
        </authorList>
    </citation>
    <scope>NUCLEOTIDE SEQUENCE</scope>
</reference>
<protein>
    <recommendedName>
        <fullName evidence="1">NB-ARC domain-containing protein</fullName>
    </recommendedName>
</protein>
<dbReference type="PANTHER" id="PTHR33377:SF92">
    <property type="entry name" value="NB-ARC DOMAIN-CONTAINING PROTEIN"/>
    <property type="match status" value="1"/>
</dbReference>
<dbReference type="AlphaFoldDB" id="A0A921RM55"/>